<dbReference type="Proteomes" id="UP000694924">
    <property type="component" value="Unplaced"/>
</dbReference>
<feature type="compositionally biased region" description="Polar residues" evidence="1">
    <location>
        <begin position="89"/>
        <end position="101"/>
    </location>
</feature>
<accession>A0ABM1JBJ5</accession>
<gene>
    <name evidence="3" type="primary">LOC107073656</name>
</gene>
<feature type="compositionally biased region" description="Basic and acidic residues" evidence="1">
    <location>
        <begin position="211"/>
        <end position="226"/>
    </location>
</feature>
<protein>
    <submittedName>
        <fullName evidence="3">Nucleic-acid-binding protein from mobile element jockey-like</fullName>
    </submittedName>
</protein>
<evidence type="ECO:0000313" key="2">
    <source>
        <dbReference type="Proteomes" id="UP000694924"/>
    </source>
</evidence>
<evidence type="ECO:0000256" key="1">
    <source>
        <dbReference type="SAM" id="MobiDB-lite"/>
    </source>
</evidence>
<feature type="region of interest" description="Disordered" evidence="1">
    <location>
        <begin position="1"/>
        <end position="40"/>
    </location>
</feature>
<organism evidence="2 3">
    <name type="scientific">Polistes dominula</name>
    <name type="common">European paper wasp</name>
    <name type="synonym">Vespa dominula</name>
    <dbReference type="NCBI Taxonomy" id="743375"/>
    <lineage>
        <taxon>Eukaryota</taxon>
        <taxon>Metazoa</taxon>
        <taxon>Ecdysozoa</taxon>
        <taxon>Arthropoda</taxon>
        <taxon>Hexapoda</taxon>
        <taxon>Insecta</taxon>
        <taxon>Pterygota</taxon>
        <taxon>Neoptera</taxon>
        <taxon>Endopterygota</taxon>
        <taxon>Hymenoptera</taxon>
        <taxon>Apocrita</taxon>
        <taxon>Aculeata</taxon>
        <taxon>Vespoidea</taxon>
        <taxon>Vespidae</taxon>
        <taxon>Polistinae</taxon>
        <taxon>Polistini</taxon>
        <taxon>Polistes</taxon>
    </lineage>
</organism>
<dbReference type="GeneID" id="107073656"/>
<keyword evidence="2" id="KW-1185">Reference proteome</keyword>
<reference evidence="3" key="1">
    <citation type="submission" date="2025-08" db="UniProtKB">
        <authorList>
            <consortium name="RefSeq"/>
        </authorList>
    </citation>
    <scope>IDENTIFICATION</scope>
    <source>
        <tissue evidence="3">Whole body</tissue>
    </source>
</reference>
<feature type="region of interest" description="Disordered" evidence="1">
    <location>
        <begin position="149"/>
        <end position="228"/>
    </location>
</feature>
<name>A0ABM1JBJ5_POLDO</name>
<proteinExistence type="predicted"/>
<feature type="region of interest" description="Disordered" evidence="1">
    <location>
        <begin position="65"/>
        <end position="130"/>
    </location>
</feature>
<sequence length="589" mass="67208">MEIEEQSNEVLDRTMVSNDNTKAGHQECSPPRAPGSALHDNRYKQTKGQGITPLDKLFIQARKQLGYRPTTPTGLAPNLAAARKRPLENSPTSATTSQIRTEQSDHQRSSEWNEPKRVARQPRLPDKAKIQIENKYARLLDYEDIEQDANQGREHSTQPATAPWPALPPPRPTRNIGTTSSATPLHRAEGRTMNPATPTEHHPSQSQRAPLAERRVEEPRRGKDRPPPIYVCDIQFENIKGVLKKMNSKDLIIKKTDSETCTIFASSLSTYKDTINICKVNQFKFYTYTPNSAKPKNLFLKGIEGNVSAEDIKNDLLSFNLPNTNITKVSKIKFHKNSEKEHFLIQLSNDSDTQSITKIRHLDMQRVYWEPLKRRGLFQCVKCQRFGHSSVNCSLGYRCVKCGKDHEPGKCTIPKSINELNTLYCANCQSAGHPASYKGCPYYKFARKIHVENRASKNLERTKRINLINNYVDKATTPHPANPNTQHNIPARNKIPNRIQNLNKTQNAWFSTKNTNEHLFGNNSRSDVIYNTSNNNNNFNFESFLTRIEQQIDRAINNKLNQIQTAINNNTKRIDTIFEYLNTSLEYVD</sequence>
<dbReference type="RefSeq" id="XP_015189833.1">
    <property type="nucleotide sequence ID" value="XM_015334347.1"/>
</dbReference>
<feature type="compositionally biased region" description="Basic and acidic residues" evidence="1">
    <location>
        <begin position="102"/>
        <end position="130"/>
    </location>
</feature>
<evidence type="ECO:0000313" key="3">
    <source>
        <dbReference type="RefSeq" id="XP_015189833.1"/>
    </source>
</evidence>